<name>A0A075WTV0_9BACT</name>
<evidence type="ECO:0000259" key="4">
    <source>
        <dbReference type="Pfam" id="PF01479"/>
    </source>
</evidence>
<proteinExistence type="inferred from homology"/>
<dbReference type="PANTHER" id="PTHR32319:SF0">
    <property type="entry name" value="BACTERIAL HEMOLYSIN-LIKE PROTEIN"/>
    <property type="match status" value="1"/>
</dbReference>
<feature type="domain" description="RNA-binding S4" evidence="4">
    <location>
        <begin position="7"/>
        <end position="34"/>
    </location>
</feature>
<dbReference type="PaxDb" id="289377-HL41_06520"/>
<keyword evidence="1 3" id="KW-0694">RNA-binding</keyword>
<keyword evidence="7" id="KW-1185">Reference proteome</keyword>
<evidence type="ECO:0000259" key="5">
    <source>
        <dbReference type="Pfam" id="PF01728"/>
    </source>
</evidence>
<dbReference type="InterPro" id="IPR002877">
    <property type="entry name" value="RNA_MeTrfase_FtsJ_dom"/>
</dbReference>
<evidence type="ECO:0000313" key="7">
    <source>
        <dbReference type="Proteomes" id="UP000028481"/>
    </source>
</evidence>
<dbReference type="Pfam" id="PF01479">
    <property type="entry name" value="S4"/>
    <property type="match status" value="1"/>
</dbReference>
<dbReference type="PROSITE" id="PS50889">
    <property type="entry name" value="S4"/>
    <property type="match status" value="1"/>
</dbReference>
<dbReference type="CDD" id="cd02440">
    <property type="entry name" value="AdoMet_MTases"/>
    <property type="match status" value="1"/>
</dbReference>
<dbReference type="OrthoDB" id="9784736at2"/>
<dbReference type="SUPFAM" id="SSF53335">
    <property type="entry name" value="S-adenosyl-L-methionine-dependent methyltransferases"/>
    <property type="match status" value="1"/>
</dbReference>
<gene>
    <name evidence="6" type="ORF">HL41_06520</name>
</gene>
<dbReference type="PIRSF" id="PIRSF005578">
    <property type="entry name" value="TlyA"/>
    <property type="match status" value="1"/>
</dbReference>
<dbReference type="GO" id="GO:0003723">
    <property type="term" value="F:RNA binding"/>
    <property type="evidence" value="ECO:0007669"/>
    <property type="project" value="UniProtKB-KW"/>
</dbReference>
<dbReference type="Gene3D" id="3.40.50.150">
    <property type="entry name" value="Vaccinia Virus protein VP39"/>
    <property type="match status" value="1"/>
</dbReference>
<dbReference type="STRING" id="289377.HL41_06520"/>
<protein>
    <submittedName>
        <fullName evidence="6">Uncharacterized protein</fullName>
    </submittedName>
</protein>
<dbReference type="GO" id="GO:0008168">
    <property type="term" value="F:methyltransferase activity"/>
    <property type="evidence" value="ECO:0007669"/>
    <property type="project" value="InterPro"/>
</dbReference>
<dbReference type="InterPro" id="IPR047048">
    <property type="entry name" value="TlyA"/>
</dbReference>
<evidence type="ECO:0000256" key="3">
    <source>
        <dbReference type="PROSITE-ProRule" id="PRU00182"/>
    </source>
</evidence>
<dbReference type="AlphaFoldDB" id="A0A075WTV0"/>
<accession>A0A075WTV0</accession>
<comment type="similarity">
    <text evidence="2">Belongs to the TlyA family.</text>
</comment>
<evidence type="ECO:0000256" key="1">
    <source>
        <dbReference type="ARBA" id="ARBA00022884"/>
    </source>
</evidence>
<evidence type="ECO:0000256" key="2">
    <source>
        <dbReference type="ARBA" id="ARBA00029460"/>
    </source>
</evidence>
<dbReference type="InterPro" id="IPR029063">
    <property type="entry name" value="SAM-dependent_MTases_sf"/>
</dbReference>
<dbReference type="InterPro" id="IPR004538">
    <property type="entry name" value="Hemolysin_A/TlyA"/>
</dbReference>
<feature type="domain" description="Ribosomal RNA methyltransferase FtsJ" evidence="5">
    <location>
        <begin position="66"/>
        <end position="247"/>
    </location>
</feature>
<dbReference type="CDD" id="cd00165">
    <property type="entry name" value="S4"/>
    <property type="match status" value="1"/>
</dbReference>
<dbReference type="RefSeq" id="WP_028841572.1">
    <property type="nucleotide sequence ID" value="NZ_CP008796.1"/>
</dbReference>
<dbReference type="NCBIfam" id="TIGR00478">
    <property type="entry name" value="tly"/>
    <property type="match status" value="1"/>
</dbReference>
<dbReference type="Gene3D" id="3.10.290.10">
    <property type="entry name" value="RNA-binding S4 domain"/>
    <property type="match status" value="1"/>
</dbReference>
<dbReference type="KEGG" id="tcm:HL41_06520"/>
<evidence type="ECO:0000313" key="6">
    <source>
        <dbReference type="EMBL" id="AIH04400.1"/>
    </source>
</evidence>
<dbReference type="GO" id="GO:0032259">
    <property type="term" value="P:methylation"/>
    <property type="evidence" value="ECO:0007669"/>
    <property type="project" value="InterPro"/>
</dbReference>
<dbReference type="Proteomes" id="UP000028481">
    <property type="component" value="Chromosome"/>
</dbReference>
<reference evidence="6 7" key="1">
    <citation type="journal article" date="2015" name="Genome Announc.">
        <title>Genome Sequence of a Sulfate-Reducing Thermophilic Bacterium, Thermodesulfobacterium commune DSM 2178T (Phylum Thermodesulfobacteria).</title>
        <authorList>
            <person name="Bhatnagar S."/>
            <person name="Badger J.H."/>
            <person name="Madupu R."/>
            <person name="Khouri H.M."/>
            <person name="O'Connor E.M."/>
            <person name="Robb F.T."/>
            <person name="Ward N.L."/>
            <person name="Eisen J.A."/>
        </authorList>
    </citation>
    <scope>NUCLEOTIDE SEQUENCE [LARGE SCALE GENOMIC DNA]</scope>
    <source>
        <strain evidence="6 7">DSM 2178</strain>
    </source>
</reference>
<dbReference type="eggNOG" id="COG1189">
    <property type="taxonomic scope" value="Bacteria"/>
</dbReference>
<dbReference type="InterPro" id="IPR002942">
    <property type="entry name" value="S4_RNA-bd"/>
</dbReference>
<organism evidence="6 7">
    <name type="scientific">Thermodesulfobacterium commune DSM 2178</name>
    <dbReference type="NCBI Taxonomy" id="289377"/>
    <lineage>
        <taxon>Bacteria</taxon>
        <taxon>Pseudomonadati</taxon>
        <taxon>Thermodesulfobacteriota</taxon>
        <taxon>Thermodesulfobacteria</taxon>
        <taxon>Thermodesulfobacteriales</taxon>
        <taxon>Thermodesulfobacteriaceae</taxon>
        <taxon>Thermodesulfobacterium</taxon>
    </lineage>
</organism>
<dbReference type="Pfam" id="PF01728">
    <property type="entry name" value="FtsJ"/>
    <property type="match status" value="1"/>
</dbReference>
<sequence length="250" mass="27906">MKQHKLRADKILVEKGLAETREKAQALIMAGKVWWSKDEKNWIRVEKPGQTLSCEVFLRVDEPIPYVSRGGLKLEGALEAFQIDVTGFVCLDIGASTGGFTHCLLLKGAKKVYTVDVGKGQLHPLLRNDPRVIPKEEINARYLTPEMFPEKMDLITIDVSFISLKKILPVTPPLLKPEGKVLALIKPQFEVGPKLLKKGVVKDPWVHKKVVDEIWDFSISLGFLPLGVAQSPILGPKGNKEFFILLGLHT</sequence>
<dbReference type="EMBL" id="CP008796">
    <property type="protein sequence ID" value="AIH04400.1"/>
    <property type="molecule type" value="Genomic_DNA"/>
</dbReference>
<dbReference type="InterPro" id="IPR036986">
    <property type="entry name" value="S4_RNA-bd_sf"/>
</dbReference>
<dbReference type="HOGENOM" id="CLU_058015_3_0_0"/>
<dbReference type="PANTHER" id="PTHR32319">
    <property type="entry name" value="BACTERIAL HEMOLYSIN-LIKE PROTEIN"/>
    <property type="match status" value="1"/>
</dbReference>